<reference evidence="1 2" key="1">
    <citation type="submission" date="2016-10" db="EMBL/GenBank/DDBJ databases">
        <authorList>
            <person name="de Groot N.N."/>
        </authorList>
    </citation>
    <scope>NUCLEOTIDE SEQUENCE [LARGE SCALE GENOMIC DNA]</scope>
    <source>
        <strain evidence="1 2">AB35.6</strain>
    </source>
</reference>
<dbReference type="RefSeq" id="WP_074652057.1">
    <property type="nucleotide sequence ID" value="NZ_FNSD01000001.1"/>
</dbReference>
<accession>A0A1H4J430</accession>
<sequence length="103" mass="11555">MEILGFTFGDEEGPLVKQLLAEAKKRMNDDCVYTISNEIRAAIRPRRKGTRTYGVFLRIRPRILGAVVELRKADMKPQPLNAKTLKSIVAKLPAMIEKARGSS</sequence>
<proteinExistence type="predicted"/>
<gene>
    <name evidence="1" type="ORF">SAMN05443244_0335</name>
</gene>
<dbReference type="EMBL" id="FNSD01000001">
    <property type="protein sequence ID" value="SEB40825.1"/>
    <property type="molecule type" value="Genomic_DNA"/>
</dbReference>
<organism evidence="1 2">
    <name type="scientific">Terriglobus roseus</name>
    <dbReference type="NCBI Taxonomy" id="392734"/>
    <lineage>
        <taxon>Bacteria</taxon>
        <taxon>Pseudomonadati</taxon>
        <taxon>Acidobacteriota</taxon>
        <taxon>Terriglobia</taxon>
        <taxon>Terriglobales</taxon>
        <taxon>Acidobacteriaceae</taxon>
        <taxon>Terriglobus</taxon>
    </lineage>
</organism>
<name>A0A1H4J430_9BACT</name>
<evidence type="ECO:0000313" key="2">
    <source>
        <dbReference type="Proteomes" id="UP000182409"/>
    </source>
</evidence>
<dbReference type="AlphaFoldDB" id="A0A1H4J430"/>
<protein>
    <submittedName>
        <fullName evidence="1">Uncharacterized protein</fullName>
    </submittedName>
</protein>
<evidence type="ECO:0000313" key="1">
    <source>
        <dbReference type="EMBL" id="SEB40825.1"/>
    </source>
</evidence>
<dbReference type="Proteomes" id="UP000182409">
    <property type="component" value="Unassembled WGS sequence"/>
</dbReference>